<dbReference type="InterPro" id="IPR045584">
    <property type="entry name" value="Pilin-like"/>
</dbReference>
<reference evidence="1 2" key="1">
    <citation type="submission" date="2020-08" db="EMBL/GenBank/DDBJ databases">
        <title>Genome public.</title>
        <authorList>
            <person name="Liu C."/>
            <person name="Sun Q."/>
        </authorList>
    </citation>
    <scope>NUCLEOTIDE SEQUENCE [LARGE SCALE GENOMIC DNA]</scope>
    <source>
        <strain evidence="1 2">NSJ-6</strain>
    </source>
</reference>
<dbReference type="Pfam" id="PF07963">
    <property type="entry name" value="N_methyl"/>
    <property type="match status" value="1"/>
</dbReference>
<proteinExistence type="predicted"/>
<comment type="caution">
    <text evidence="1">The sequence shown here is derived from an EMBL/GenBank/DDBJ whole genome shotgun (WGS) entry which is preliminary data.</text>
</comment>
<dbReference type="NCBIfam" id="TIGR02532">
    <property type="entry name" value="IV_pilin_GFxxxE"/>
    <property type="match status" value="1"/>
</dbReference>
<gene>
    <name evidence="1" type="ORF">H8S20_01205</name>
</gene>
<evidence type="ECO:0000313" key="1">
    <source>
        <dbReference type="EMBL" id="MBC5627504.1"/>
    </source>
</evidence>
<evidence type="ECO:0000313" key="2">
    <source>
        <dbReference type="Proteomes" id="UP000596929"/>
    </source>
</evidence>
<dbReference type="Gene3D" id="3.30.700.10">
    <property type="entry name" value="Glycoprotein, Type 4 Pilin"/>
    <property type="match status" value="1"/>
</dbReference>
<dbReference type="RefSeq" id="WP_032118934.1">
    <property type="nucleotide sequence ID" value="NZ_JACOOO010000001.1"/>
</dbReference>
<name>A0ABR7D809_9CLOT</name>
<dbReference type="EMBL" id="JACOOO010000001">
    <property type="protein sequence ID" value="MBC5627504.1"/>
    <property type="molecule type" value="Genomic_DNA"/>
</dbReference>
<dbReference type="InterPro" id="IPR012902">
    <property type="entry name" value="N_methyl_site"/>
</dbReference>
<protein>
    <submittedName>
        <fullName evidence="1">Type II secretion system protein</fullName>
    </submittedName>
</protein>
<sequence>MKKRGYTLLELIIVMAILVVLMPAAVKGSSVYNLIDNITVHSLKSDIANLISFAKHYSYNTGNTGRLEIDNIKGEISFVDTKNELTKNTIAKVTLPKGYDFLERFNISVSNKGVVSGDSIIFKSLSGEYHKVTISVGIDFVNIY</sequence>
<accession>A0ABR7D809</accession>
<keyword evidence="2" id="KW-1185">Reference proteome</keyword>
<dbReference type="Proteomes" id="UP000596929">
    <property type="component" value="Unassembled WGS sequence"/>
</dbReference>
<organism evidence="1 2">
    <name type="scientific">Clostridium hominis</name>
    <dbReference type="NCBI Taxonomy" id="2763036"/>
    <lineage>
        <taxon>Bacteria</taxon>
        <taxon>Bacillati</taxon>
        <taxon>Bacillota</taxon>
        <taxon>Clostridia</taxon>
        <taxon>Eubacteriales</taxon>
        <taxon>Clostridiaceae</taxon>
        <taxon>Clostridium</taxon>
    </lineage>
</organism>
<dbReference type="SUPFAM" id="SSF54523">
    <property type="entry name" value="Pili subunits"/>
    <property type="match status" value="1"/>
</dbReference>